<evidence type="ECO:0000313" key="3">
    <source>
        <dbReference type="Proteomes" id="UP000276991"/>
    </source>
</evidence>
<feature type="domain" description="DUF7153" evidence="1">
    <location>
        <begin position="31"/>
        <end position="142"/>
    </location>
</feature>
<dbReference type="AlphaFoldDB" id="A0A498SX73"/>
<dbReference type="PANTHER" id="PTHR22198">
    <property type="entry name" value="FERM DOMAIN-CONTAINING PROTEIN"/>
    <property type="match status" value="1"/>
</dbReference>
<evidence type="ECO:0000313" key="2">
    <source>
        <dbReference type="EMBL" id="VBB33912.1"/>
    </source>
</evidence>
<dbReference type="Pfam" id="PF23672">
    <property type="entry name" value="DUF7153"/>
    <property type="match status" value="1"/>
</dbReference>
<dbReference type="PANTHER" id="PTHR22198:SF1">
    <property type="entry name" value="FERM DOMAIN-CONTAINING PROTEIN"/>
    <property type="match status" value="1"/>
</dbReference>
<accession>A0A498SX73</accession>
<gene>
    <name evidence="2" type="ORF">NAV_LOCUS8703</name>
</gene>
<dbReference type="Proteomes" id="UP000276991">
    <property type="component" value="Unassembled WGS sequence"/>
</dbReference>
<dbReference type="STRING" id="6277.A0A498SX73"/>
<dbReference type="OrthoDB" id="6060890at2759"/>
<reference evidence="2 3" key="1">
    <citation type="submission" date="2018-08" db="EMBL/GenBank/DDBJ databases">
        <authorList>
            <person name="Laetsch R D."/>
            <person name="Stevens L."/>
            <person name="Kumar S."/>
            <person name="Blaxter L. M."/>
        </authorList>
    </citation>
    <scope>NUCLEOTIDE SEQUENCE [LARGE SCALE GENOMIC DNA]</scope>
</reference>
<name>A0A498SX73_ACAVI</name>
<proteinExistence type="predicted"/>
<sequence>MIEILGENGERIRNDETALLGFIEYASDEYKSYKLPSHRHAGYIIILFKLLDEQTKHENLEKSWLNWSGAREIYKYSPRSWNLRRIVLHKLPTAKKKTFRPFAYVLFCEFGNILNPSNRLQALDMVERLRVRNCGYISLYQVQWSYERLSNSHEASSNSKELLSIPDGRWDRNPMLRGFSQEIMYRLVS</sequence>
<organism evidence="2 3">
    <name type="scientific">Acanthocheilonema viteae</name>
    <name type="common">Filarial nematode worm</name>
    <name type="synonym">Dipetalonema viteae</name>
    <dbReference type="NCBI Taxonomy" id="6277"/>
    <lineage>
        <taxon>Eukaryota</taxon>
        <taxon>Metazoa</taxon>
        <taxon>Ecdysozoa</taxon>
        <taxon>Nematoda</taxon>
        <taxon>Chromadorea</taxon>
        <taxon>Rhabditida</taxon>
        <taxon>Spirurina</taxon>
        <taxon>Spiruromorpha</taxon>
        <taxon>Filarioidea</taxon>
        <taxon>Onchocercidae</taxon>
        <taxon>Acanthocheilonema</taxon>
    </lineage>
</organism>
<dbReference type="InterPro" id="IPR055577">
    <property type="entry name" value="DUF7153"/>
</dbReference>
<dbReference type="EMBL" id="UPTC01002820">
    <property type="protein sequence ID" value="VBB33912.1"/>
    <property type="molecule type" value="Genomic_DNA"/>
</dbReference>
<evidence type="ECO:0000259" key="1">
    <source>
        <dbReference type="Pfam" id="PF23672"/>
    </source>
</evidence>
<protein>
    <recommendedName>
        <fullName evidence="1">DUF7153 domain-containing protein</fullName>
    </recommendedName>
</protein>
<keyword evidence="3" id="KW-1185">Reference proteome</keyword>